<dbReference type="SMART" id="SM00313">
    <property type="entry name" value="PXA"/>
    <property type="match status" value="1"/>
</dbReference>
<dbReference type="OrthoDB" id="5772781at2759"/>
<proteinExistence type="predicted"/>
<sequence>MLSYVMRDFVDSWYKKITNDELFRESLKRTARRSIGSLSQCMRQVDWVPFFTRHVVDDFASHLRLYRMASEKFKFLGKKDEIITSENDLLSHFFDYELEMEKTLCRDLLCTTPHYENAYLHDVVDIVLYLIMPPEDFRCRPLRFLLREVI</sequence>
<dbReference type="Proteomes" id="UP000053676">
    <property type="component" value="Unassembled WGS sequence"/>
</dbReference>
<evidence type="ECO:0000259" key="1">
    <source>
        <dbReference type="PROSITE" id="PS51207"/>
    </source>
</evidence>
<evidence type="ECO:0000313" key="3">
    <source>
        <dbReference type="Proteomes" id="UP000053676"/>
    </source>
</evidence>
<name>W2SRZ9_NECAM</name>
<gene>
    <name evidence="2" type="ORF">NECAME_13928</name>
</gene>
<accession>W2SRZ9</accession>
<dbReference type="STRING" id="51031.W2SRZ9"/>
<dbReference type="GO" id="GO:0005769">
    <property type="term" value="C:early endosome"/>
    <property type="evidence" value="ECO:0007669"/>
    <property type="project" value="TreeGrafter"/>
</dbReference>
<feature type="non-terminal residue" evidence="2">
    <location>
        <position position="150"/>
    </location>
</feature>
<dbReference type="PROSITE" id="PS51207">
    <property type="entry name" value="PXA"/>
    <property type="match status" value="1"/>
</dbReference>
<dbReference type="OMA" id="ETAMEDN"/>
<organism evidence="2 3">
    <name type="scientific">Necator americanus</name>
    <name type="common">Human hookworm</name>
    <dbReference type="NCBI Taxonomy" id="51031"/>
    <lineage>
        <taxon>Eukaryota</taxon>
        <taxon>Metazoa</taxon>
        <taxon>Ecdysozoa</taxon>
        <taxon>Nematoda</taxon>
        <taxon>Chromadorea</taxon>
        <taxon>Rhabditida</taxon>
        <taxon>Rhabditina</taxon>
        <taxon>Rhabditomorpha</taxon>
        <taxon>Strongyloidea</taxon>
        <taxon>Ancylostomatidae</taxon>
        <taxon>Bunostominae</taxon>
        <taxon>Necator</taxon>
    </lineage>
</organism>
<protein>
    <submittedName>
        <fullName evidence="2">PXA domain protein</fullName>
    </submittedName>
</protein>
<dbReference type="Pfam" id="PF02194">
    <property type="entry name" value="PXA"/>
    <property type="match status" value="1"/>
</dbReference>
<dbReference type="PANTHER" id="PTHR22775">
    <property type="entry name" value="SORTING NEXIN"/>
    <property type="match status" value="1"/>
</dbReference>
<feature type="domain" description="PXA" evidence="1">
    <location>
        <begin position="1"/>
        <end position="150"/>
    </location>
</feature>
<evidence type="ECO:0000313" key="2">
    <source>
        <dbReference type="EMBL" id="ETN72258.1"/>
    </source>
</evidence>
<dbReference type="AlphaFoldDB" id="W2SRZ9"/>
<keyword evidence="3" id="KW-1185">Reference proteome</keyword>
<reference evidence="3" key="1">
    <citation type="journal article" date="2014" name="Nat. Genet.">
        <title>Genome of the human hookworm Necator americanus.</title>
        <authorList>
            <person name="Tang Y.T."/>
            <person name="Gao X."/>
            <person name="Rosa B.A."/>
            <person name="Abubucker S."/>
            <person name="Hallsworth-Pepin K."/>
            <person name="Martin J."/>
            <person name="Tyagi R."/>
            <person name="Heizer E."/>
            <person name="Zhang X."/>
            <person name="Bhonagiri-Palsikar V."/>
            <person name="Minx P."/>
            <person name="Warren W.C."/>
            <person name="Wang Q."/>
            <person name="Zhan B."/>
            <person name="Hotez P.J."/>
            <person name="Sternberg P.W."/>
            <person name="Dougall A."/>
            <person name="Gaze S.T."/>
            <person name="Mulvenna J."/>
            <person name="Sotillo J."/>
            <person name="Ranganathan S."/>
            <person name="Rabelo E.M."/>
            <person name="Wilson R.K."/>
            <person name="Felgner P.L."/>
            <person name="Bethony J."/>
            <person name="Hawdon J.M."/>
            <person name="Gasser R.B."/>
            <person name="Loukas A."/>
            <person name="Mitreva M."/>
        </authorList>
    </citation>
    <scope>NUCLEOTIDE SEQUENCE [LARGE SCALE GENOMIC DNA]</scope>
</reference>
<dbReference type="InterPro" id="IPR003114">
    <property type="entry name" value="Phox_assoc"/>
</dbReference>
<dbReference type="PANTHER" id="PTHR22775:SF3">
    <property type="entry name" value="SORTING NEXIN-13"/>
    <property type="match status" value="1"/>
</dbReference>
<dbReference type="EMBL" id="KI665007">
    <property type="protein sequence ID" value="ETN72258.1"/>
    <property type="molecule type" value="Genomic_DNA"/>
</dbReference>
<dbReference type="KEGG" id="nai:NECAME_13928"/>
<dbReference type="GO" id="GO:0035091">
    <property type="term" value="F:phosphatidylinositol binding"/>
    <property type="evidence" value="ECO:0007669"/>
    <property type="project" value="TreeGrafter"/>
</dbReference>